<dbReference type="EMBL" id="CT867985">
    <property type="protein sequence ID" value="CAK55634.1"/>
    <property type="molecule type" value="Genomic_DNA"/>
</dbReference>
<dbReference type="PANTHER" id="PTHR12829:SF7">
    <property type="entry name" value="N6-ADENOSINE-METHYLTRANSFERASE CATALYTIC SUBUNIT"/>
    <property type="match status" value="1"/>
</dbReference>
<dbReference type="InParanoid" id="A0BAR7"/>
<evidence type="ECO:0000256" key="5">
    <source>
        <dbReference type="ARBA" id="ARBA00048957"/>
    </source>
</evidence>
<dbReference type="KEGG" id="ptm:GSPATT00000069001"/>
<reference evidence="7 8" key="1">
    <citation type="journal article" date="2006" name="Nature">
        <title>Global trends of whole-genome duplications revealed by the ciliate Paramecium tetraurelia.</title>
        <authorList>
            <consortium name="Genoscope"/>
            <person name="Aury J.-M."/>
            <person name="Jaillon O."/>
            <person name="Duret L."/>
            <person name="Noel B."/>
            <person name="Jubin C."/>
            <person name="Porcel B.M."/>
            <person name="Segurens B."/>
            <person name="Daubin V."/>
            <person name="Anthouard V."/>
            <person name="Aiach N."/>
            <person name="Arnaiz O."/>
            <person name="Billaut A."/>
            <person name="Beisson J."/>
            <person name="Blanc I."/>
            <person name="Bouhouche K."/>
            <person name="Camara F."/>
            <person name="Duharcourt S."/>
            <person name="Guigo R."/>
            <person name="Gogendeau D."/>
            <person name="Katinka M."/>
            <person name="Keller A.-M."/>
            <person name="Kissmehl R."/>
            <person name="Klotz C."/>
            <person name="Koll F."/>
            <person name="Le Moue A."/>
            <person name="Lepere C."/>
            <person name="Malinsky S."/>
            <person name="Nowacki M."/>
            <person name="Nowak J.K."/>
            <person name="Plattner H."/>
            <person name="Poulain J."/>
            <person name="Ruiz F."/>
            <person name="Serrano V."/>
            <person name="Zagulski M."/>
            <person name="Dessen P."/>
            <person name="Betermier M."/>
            <person name="Weissenbach J."/>
            <person name="Scarpelli C."/>
            <person name="Schachter V."/>
            <person name="Sperling L."/>
            <person name="Meyer E."/>
            <person name="Cohen J."/>
            <person name="Wincker P."/>
        </authorList>
    </citation>
    <scope>NUCLEOTIDE SEQUENCE [LARGE SCALE GENOMIC DNA]</scope>
    <source>
        <strain evidence="7 8">Stock d4-2</strain>
    </source>
</reference>
<evidence type="ECO:0000256" key="2">
    <source>
        <dbReference type="ARBA" id="ARBA00022603"/>
    </source>
</evidence>
<dbReference type="FunCoup" id="A0BAR7">
    <property type="interactions" value="472"/>
</dbReference>
<gene>
    <name evidence="7" type="ORF">GSPATT00000069001</name>
</gene>
<dbReference type="GO" id="GO:0001734">
    <property type="term" value="F:mRNA m(6)A methyltransferase activity"/>
    <property type="evidence" value="ECO:0007669"/>
    <property type="project" value="UniProtKB-EC"/>
</dbReference>
<sequence length="251" mass="30333">MKKGRRKGEAKQVKRKNQSNFFKYNKQDQELYNVDKLSNSEAMLNKKYNIQNRVYDILICTDVKLMDFQKLREDQLKTLRQLYDVLMMDPPRQLSSSQPSRGVAIAYQFMTDENIRKMPIETLQENGIILIWKINTKYKVTCKQIEQWGYNVIDEIKWCKKTVNWKIAKGHGFYLQHAKENWHKRQSKFDPNRLRQDVTKEVKVRNQKKYIDILNNQFQIVIQHYFKGYYLQIIGRRNNVRENRQMIGNEL</sequence>
<proteinExistence type="inferred from homology"/>
<evidence type="ECO:0000256" key="6">
    <source>
        <dbReference type="PROSITE-ProRule" id="PRU00489"/>
    </source>
</evidence>
<keyword evidence="4" id="KW-0949">S-adenosyl-L-methionine</keyword>
<dbReference type="RefSeq" id="XP_001423032.1">
    <property type="nucleotide sequence ID" value="XM_001422995.1"/>
</dbReference>
<dbReference type="GO" id="GO:0016556">
    <property type="term" value="P:mRNA modification"/>
    <property type="evidence" value="ECO:0000318"/>
    <property type="project" value="GO_Central"/>
</dbReference>
<dbReference type="AlphaFoldDB" id="A0BAR7"/>
<keyword evidence="2" id="KW-0489">Methyltransferase</keyword>
<dbReference type="PANTHER" id="PTHR12829">
    <property type="entry name" value="N6-ADENOSINE-METHYLTRANSFERASE"/>
    <property type="match status" value="1"/>
</dbReference>
<dbReference type="OMA" id="CCEMSIV"/>
<protein>
    <recommendedName>
        <fullName evidence="1">mRNA m(6)A methyltransferase</fullName>
        <ecNumber evidence="1">2.1.1.348</ecNumber>
    </recommendedName>
</protein>
<dbReference type="GO" id="GO:0005634">
    <property type="term" value="C:nucleus"/>
    <property type="evidence" value="ECO:0000318"/>
    <property type="project" value="GO_Central"/>
</dbReference>
<dbReference type="HOGENOM" id="CLU_063369_0_0_1"/>
<evidence type="ECO:0000313" key="7">
    <source>
        <dbReference type="EMBL" id="CAK55634.1"/>
    </source>
</evidence>
<dbReference type="Pfam" id="PF05063">
    <property type="entry name" value="MT-A70"/>
    <property type="match status" value="1"/>
</dbReference>
<dbReference type="GO" id="GO:0032259">
    <property type="term" value="P:methylation"/>
    <property type="evidence" value="ECO:0007669"/>
    <property type="project" value="UniProtKB-KW"/>
</dbReference>
<evidence type="ECO:0000256" key="4">
    <source>
        <dbReference type="ARBA" id="ARBA00022691"/>
    </source>
</evidence>
<evidence type="ECO:0000313" key="8">
    <source>
        <dbReference type="Proteomes" id="UP000000600"/>
    </source>
</evidence>
<dbReference type="Proteomes" id="UP000000600">
    <property type="component" value="Unassembled WGS sequence"/>
</dbReference>
<dbReference type="GO" id="GO:0008168">
    <property type="term" value="F:methyltransferase activity"/>
    <property type="evidence" value="ECO:0000318"/>
    <property type="project" value="GO_Central"/>
</dbReference>
<dbReference type="GeneID" id="5008790"/>
<keyword evidence="3" id="KW-0808">Transferase</keyword>
<comment type="similarity">
    <text evidence="6">Belongs to the MT-A70-like family.</text>
</comment>
<keyword evidence="8" id="KW-1185">Reference proteome</keyword>
<evidence type="ECO:0000256" key="3">
    <source>
        <dbReference type="ARBA" id="ARBA00022679"/>
    </source>
</evidence>
<dbReference type="eggNOG" id="KOG2098">
    <property type="taxonomic scope" value="Eukaryota"/>
</dbReference>
<dbReference type="EC" id="2.1.1.348" evidence="1"/>
<evidence type="ECO:0000256" key="1">
    <source>
        <dbReference type="ARBA" id="ARBA00012160"/>
    </source>
</evidence>
<dbReference type="STRING" id="5888.A0BAR7"/>
<dbReference type="InterPro" id="IPR007757">
    <property type="entry name" value="MT-A70-like"/>
</dbReference>
<dbReference type="OrthoDB" id="10262526at2759"/>
<name>A0BAR7_PARTE</name>
<accession>A0BAR7</accession>
<dbReference type="PROSITE" id="PS51143">
    <property type="entry name" value="MT_A70"/>
    <property type="match status" value="1"/>
</dbReference>
<organism evidence="7 8">
    <name type="scientific">Paramecium tetraurelia</name>
    <dbReference type="NCBI Taxonomy" id="5888"/>
    <lineage>
        <taxon>Eukaryota</taxon>
        <taxon>Sar</taxon>
        <taxon>Alveolata</taxon>
        <taxon>Ciliophora</taxon>
        <taxon>Intramacronucleata</taxon>
        <taxon>Oligohymenophorea</taxon>
        <taxon>Peniculida</taxon>
        <taxon>Parameciidae</taxon>
        <taxon>Paramecium</taxon>
    </lineage>
</organism>
<comment type="catalytic activity">
    <reaction evidence="5">
        <text>an adenosine in mRNA + S-adenosyl-L-methionine = an N(6)-methyladenosine in mRNA + S-adenosyl-L-homocysteine + H(+)</text>
        <dbReference type="Rhea" id="RHEA:55584"/>
        <dbReference type="Rhea" id="RHEA-COMP:12414"/>
        <dbReference type="Rhea" id="RHEA-COMP:12417"/>
        <dbReference type="ChEBI" id="CHEBI:15378"/>
        <dbReference type="ChEBI" id="CHEBI:57856"/>
        <dbReference type="ChEBI" id="CHEBI:59789"/>
        <dbReference type="ChEBI" id="CHEBI:74411"/>
        <dbReference type="ChEBI" id="CHEBI:74449"/>
        <dbReference type="EC" id="2.1.1.348"/>
    </reaction>
</comment>